<reference evidence="3" key="1">
    <citation type="journal article" date="2019" name="Int. J. Syst. Evol. Microbiol.">
        <title>The Global Catalogue of Microorganisms (GCM) 10K type strain sequencing project: providing services to taxonomists for standard genome sequencing and annotation.</title>
        <authorList>
            <consortium name="The Broad Institute Genomics Platform"/>
            <consortium name="The Broad Institute Genome Sequencing Center for Infectious Disease"/>
            <person name="Wu L."/>
            <person name="Ma J."/>
        </authorList>
    </citation>
    <scope>NUCLEOTIDE SEQUENCE [LARGE SCALE GENOMIC DNA]</scope>
    <source>
        <strain evidence="3">PCU 347</strain>
    </source>
</reference>
<gene>
    <name evidence="2" type="ORF">ACFPC0_26860</name>
</gene>
<evidence type="ECO:0000256" key="1">
    <source>
        <dbReference type="SAM" id="MobiDB-lite"/>
    </source>
</evidence>
<evidence type="ECO:0000313" key="2">
    <source>
        <dbReference type="EMBL" id="MFC4331333.1"/>
    </source>
</evidence>
<evidence type="ECO:0000313" key="3">
    <source>
        <dbReference type="Proteomes" id="UP001595824"/>
    </source>
</evidence>
<protein>
    <submittedName>
        <fullName evidence="2">Uncharacterized protein</fullName>
    </submittedName>
</protein>
<comment type="caution">
    <text evidence="2">The sequence shown here is derived from an EMBL/GenBank/DDBJ whole genome shotgun (WGS) entry which is preliminary data.</text>
</comment>
<proteinExistence type="predicted"/>
<sequence>MAALIRAHRPDLGATAKLVRINDPVRLRRKSGPDLAAAVKVLVGKARAKAVQRKAQLVGFAVHEDLDGFTDSDYGRVRAAVADELARQCAGLHTALALSAWESEGWLLLFPDAFPRVRPKWKVPAQLRGKDSGRIKEPKEELKRRLGSPTFRESDGPLVAREALTHGLITAPEGRNDSYSDFVRDLAGWA</sequence>
<name>A0ABV8TKU5_9ACTN</name>
<feature type="compositionally biased region" description="Basic and acidic residues" evidence="1">
    <location>
        <begin position="128"/>
        <end position="144"/>
    </location>
</feature>
<organism evidence="2 3">
    <name type="scientific">Streptomyces andamanensis</name>
    <dbReference type="NCBI Taxonomy" id="1565035"/>
    <lineage>
        <taxon>Bacteria</taxon>
        <taxon>Bacillati</taxon>
        <taxon>Actinomycetota</taxon>
        <taxon>Actinomycetes</taxon>
        <taxon>Kitasatosporales</taxon>
        <taxon>Streptomycetaceae</taxon>
        <taxon>Streptomyces</taxon>
    </lineage>
</organism>
<accession>A0ABV8TKU5</accession>
<dbReference type="RefSeq" id="WP_381742605.1">
    <property type="nucleotide sequence ID" value="NZ_JBHSDP010000025.1"/>
</dbReference>
<keyword evidence="3" id="KW-1185">Reference proteome</keyword>
<dbReference type="EMBL" id="JBHSDP010000025">
    <property type="protein sequence ID" value="MFC4331333.1"/>
    <property type="molecule type" value="Genomic_DNA"/>
</dbReference>
<feature type="region of interest" description="Disordered" evidence="1">
    <location>
        <begin position="128"/>
        <end position="148"/>
    </location>
</feature>
<dbReference type="Proteomes" id="UP001595824">
    <property type="component" value="Unassembled WGS sequence"/>
</dbReference>